<sequence length="193" mass="21650">MRKITVLNRVSVDGYFASLNEATFGMDWFIQDPEVDKAVRSGQEEVSAFIFGANTYRGFERSWVPMLYDPNTPQYLKDVAQVLTDHTKIVFSTTIKKATWENTELYSSDPVEVITRVKQEEGANILIFGSGSIVQQLGNAGLIDEYMLIMTPVIAGEGKAMYQGMKQTSLTLVRTQAFESGNVLLHYQTADQK</sequence>
<protein>
    <submittedName>
        <fullName evidence="2">Dihydrofolate reductase</fullName>
    </submittedName>
</protein>
<dbReference type="PANTHER" id="PTHR38011:SF11">
    <property type="entry name" value="2,5-DIAMINO-6-RIBOSYLAMINO-4(3H)-PYRIMIDINONE 5'-PHOSPHATE REDUCTASE"/>
    <property type="match status" value="1"/>
</dbReference>
<evidence type="ECO:0000313" key="3">
    <source>
        <dbReference type="Proteomes" id="UP000199544"/>
    </source>
</evidence>
<gene>
    <name evidence="2" type="ORF">SAMN04488137_3728</name>
</gene>
<evidence type="ECO:0000259" key="1">
    <source>
        <dbReference type="Pfam" id="PF01872"/>
    </source>
</evidence>
<dbReference type="GO" id="GO:0008703">
    <property type="term" value="F:5-amino-6-(5-phosphoribosylamino)uracil reductase activity"/>
    <property type="evidence" value="ECO:0007669"/>
    <property type="project" value="InterPro"/>
</dbReference>
<dbReference type="InterPro" id="IPR002734">
    <property type="entry name" value="RibDG_C"/>
</dbReference>
<keyword evidence="3" id="KW-1185">Reference proteome</keyword>
<name>A0A1G9ZTF6_9BACL</name>
<reference evidence="3" key="1">
    <citation type="submission" date="2016-10" db="EMBL/GenBank/DDBJ databases">
        <authorList>
            <person name="Varghese N."/>
            <person name="Submissions S."/>
        </authorList>
    </citation>
    <scope>NUCLEOTIDE SEQUENCE [LARGE SCALE GENOMIC DNA]</scope>
    <source>
        <strain evidence="3">CGMCC 1.6854</strain>
    </source>
</reference>
<organism evidence="2 3">
    <name type="scientific">Fictibacillus solisalsi</name>
    <dbReference type="NCBI Taxonomy" id="459525"/>
    <lineage>
        <taxon>Bacteria</taxon>
        <taxon>Bacillati</taxon>
        <taxon>Bacillota</taxon>
        <taxon>Bacilli</taxon>
        <taxon>Bacillales</taxon>
        <taxon>Fictibacillaceae</taxon>
        <taxon>Fictibacillus</taxon>
    </lineage>
</organism>
<dbReference type="Pfam" id="PF01872">
    <property type="entry name" value="RibD_C"/>
    <property type="match status" value="1"/>
</dbReference>
<dbReference type="InterPro" id="IPR050765">
    <property type="entry name" value="Riboflavin_Biosynth_HTPR"/>
</dbReference>
<feature type="domain" description="Bacterial bifunctional deaminase-reductase C-terminal" evidence="1">
    <location>
        <begin position="2"/>
        <end position="184"/>
    </location>
</feature>
<dbReference type="AlphaFoldDB" id="A0A1G9ZTF6"/>
<dbReference type="OrthoDB" id="195113at2"/>
<evidence type="ECO:0000313" key="2">
    <source>
        <dbReference type="EMBL" id="SDN24480.1"/>
    </source>
</evidence>
<accession>A0A1G9ZTF6</accession>
<dbReference type="GO" id="GO:0009231">
    <property type="term" value="P:riboflavin biosynthetic process"/>
    <property type="evidence" value="ECO:0007669"/>
    <property type="project" value="InterPro"/>
</dbReference>
<dbReference type="Proteomes" id="UP000199544">
    <property type="component" value="Unassembled WGS sequence"/>
</dbReference>
<proteinExistence type="predicted"/>
<dbReference type="RefSeq" id="WP_090237011.1">
    <property type="nucleotide sequence ID" value="NZ_FNHW01000002.1"/>
</dbReference>
<dbReference type="STRING" id="459525.SAMN04488137_3728"/>
<dbReference type="InterPro" id="IPR024072">
    <property type="entry name" value="DHFR-like_dom_sf"/>
</dbReference>
<dbReference type="EMBL" id="FNHW01000002">
    <property type="protein sequence ID" value="SDN24480.1"/>
    <property type="molecule type" value="Genomic_DNA"/>
</dbReference>
<dbReference type="SUPFAM" id="SSF53597">
    <property type="entry name" value="Dihydrofolate reductase-like"/>
    <property type="match status" value="1"/>
</dbReference>
<dbReference type="PANTHER" id="PTHR38011">
    <property type="entry name" value="DIHYDROFOLATE REDUCTASE FAMILY PROTEIN (AFU_ORTHOLOGUE AFUA_8G06820)"/>
    <property type="match status" value="1"/>
</dbReference>
<dbReference type="Gene3D" id="3.40.430.10">
    <property type="entry name" value="Dihydrofolate Reductase, subunit A"/>
    <property type="match status" value="1"/>
</dbReference>